<gene>
    <name evidence="3" type="ORF">V1264_012474</name>
</gene>
<feature type="compositionally biased region" description="Basic and acidic residues" evidence="1">
    <location>
        <begin position="650"/>
        <end position="665"/>
    </location>
</feature>
<dbReference type="EMBL" id="JBAMIC010000002">
    <property type="protein sequence ID" value="KAK7113127.1"/>
    <property type="molecule type" value="Genomic_DNA"/>
</dbReference>
<dbReference type="GO" id="GO:0061860">
    <property type="term" value="F:DNA clamp unloader activity"/>
    <property type="evidence" value="ECO:0007669"/>
    <property type="project" value="TreeGrafter"/>
</dbReference>
<comment type="caution">
    <text evidence="3">The sequence shown here is derived from an EMBL/GenBank/DDBJ whole genome shotgun (WGS) entry which is preliminary data.</text>
</comment>
<feature type="region of interest" description="Disordered" evidence="1">
    <location>
        <begin position="1558"/>
        <end position="1779"/>
    </location>
</feature>
<evidence type="ECO:0000256" key="1">
    <source>
        <dbReference type="SAM" id="MobiDB-lite"/>
    </source>
</evidence>
<dbReference type="Pfam" id="PF00004">
    <property type="entry name" value="AAA"/>
    <property type="match status" value="1"/>
</dbReference>
<evidence type="ECO:0000313" key="4">
    <source>
        <dbReference type="Proteomes" id="UP001374579"/>
    </source>
</evidence>
<feature type="compositionally biased region" description="Polar residues" evidence="1">
    <location>
        <begin position="513"/>
        <end position="523"/>
    </location>
</feature>
<feature type="compositionally biased region" description="Polar residues" evidence="1">
    <location>
        <begin position="465"/>
        <end position="479"/>
    </location>
</feature>
<feature type="region of interest" description="Disordered" evidence="1">
    <location>
        <begin position="191"/>
        <end position="364"/>
    </location>
</feature>
<feature type="compositionally biased region" description="Polar residues" evidence="1">
    <location>
        <begin position="215"/>
        <end position="227"/>
    </location>
</feature>
<feature type="compositionally biased region" description="Basic and acidic residues" evidence="1">
    <location>
        <begin position="1243"/>
        <end position="1270"/>
    </location>
</feature>
<feature type="compositionally biased region" description="Basic residues" evidence="1">
    <location>
        <begin position="138"/>
        <end position="150"/>
    </location>
</feature>
<sequence length="1990" mass="216549">MDVFRSPQSLEDPLPGGDNTAKKTKGILDFFSSASRVTNLAVGAVRKDEHVEDSEDRFQRVRRGCETESKTIPDLQINGRSARALKLTKKQKCASESVVGQCLTNTEESESVLAAPSENGSAKNAELCMLTKSTPPAKSKKKRLATKKKGKVDNIPAEVLPEQKGSCDEVHKAENKPQEIDYAEFVKAFAQKQNETESSTAHKEREQIEHEVGTGQFSKENSQNGVNTKHDGVTEKKKDNGSEQSEAEIKQHSILTCNGSTERKATEEDSGQKGGKTSSTGTRLSDCCKPEQKKGQRNPPNAFSLLMQARPNKEKDMIFEDETGNLKDSQADCPKEDLTLTATDDEVEGTEQTSSGGLEKASCPSTPSVMRFFSKCTKKSVKKSDNTGGSVVVEVDIHISPEEQKIAARKPKSRDVCKTKLGKTRTAAAENDSDIVFLGSETIDDECCVIAKKTKTGSKSKGSNFPVNKSDSKTTSTEVCTAEDSETIEDQFFGKKSKTASKSKGSDLPVKNCSKSKTATGTDVCTPEESAVAAKRKEFLQNSTPSPDTSKRRAQPTLQFGKGGGLGMNTSVLAKPAQKLTIKDKGESEDESISSPGDSNKRARRKQKPQRICETDEETEQFPPPTGTPAKDKKITTKLQQKKTLTRLRKSLESESGSDSKDFTPKSKHVLTGSASKSRAQELLQKAKLQKGRRNSKEKKETLLNKISKKTAQVSKSRKQPKPNTAEIETPVADLGSRRQSRRLAEQQVKQEAEQQHCINVESDSSVGGDEVSTPKKTITRKKDSSRATSSPRKPAGKLAPIFAKKKPAEAEESAPVEDPELVRKRREFLMSGVPTELTRPAVNASPAIVASEPAPFPEISHVQQRTSSESGCLDVWSLRAVEKIQAMLRLELDPGVDAAPLLGFKWESLQWQPTSPAQGKSVSLLQHPSTYISSETPKLVLQELVQTNPSFPFSALHDKFKTQLSERASRTDSAQDDFTKTKAKRSSDSDIIIVDDQGDASNSMLQNDKDGQWSDVLQPVSESEVIGNKSSIRRLKYWLEEWKALIQREARVSAKAAGGGDSDFDFSGDDSDDEGSGLCNTILLVGPHGVGKTAAVYALAQQLSYKVFEVNASSSRQGRHILAQLQEATQSHQVAQKKEGAVFNSLPLTPITQPSHSAEQPQVKKAVPKSNSSVPKAFASFFKSNAAEGKKPLAKSSPAKDEKGKGKGTPKKDVSKKTKVTSDDSKKTKETSEQGTSRKRKAVDEVKGGGKKRRGEEGKDKTTEPLEGEKDGEDSNFAGYLNLTSTSLILFDEVDLVFEEDSGFLQTVQHFISTTKIPIIMTTSDPGFHRHISAKFETLVFKQPSSVSVASYLQTVSLAAGMRVCARDMSALAALCKGDLRQSLLSLQFLALSGGGRSQEARLACVQPSAGMTVHDKQQGLSLSAAGDGNDSEGDFVCLKPARKRARRIMDDDENSVEAFAGGVLEVRTADDGKGSSAGGVGASGMPLVHLHLCESMSGVSCDLQNMFSSCVQNQYNGAGVQQLTIECLKLQTNLLDALQSNLLRLLPLPKTAVRDRWCRPASPSPKSLKRKRIRSDIYDSEASDEENVKKTEMPVGGASLDTAEETKHSANIVEQSSSKEDHQKQAEDAQGLAETTKNQQKQAEEAQGLAKTTEKQAEEALGLAKTTENRQKQAEEAQGLAENTEVTDKLPKQVELKMHVDKEPDETPAENKESEAKGTPPPITDDYSSVTETEQMDVSQTAAKDSTVSVSKEAEVNATRHSKREKKISLKGSRKCTDDGLGSQLLSSFAQYYESLSVSDSLLCDKQCPSATYLTDRCSLLPGTEDLPSAADTESTGDRVREEILVQLSVHSSRRLWQSVHSQVSSWKQEHCSHNLPDGCSIPVSSQGTLSDNLVFGSSSEAVSVPETYKKLVNTAVDSLPLMSFNSLESITLDYLPTLRAISQAERCRQIAKTKRRFHHYFDNIGLCLSEATLTALCAEFPPEQQTA</sequence>
<accession>A0AAN9BX27</accession>
<keyword evidence="4" id="KW-1185">Reference proteome</keyword>
<proteinExistence type="predicted"/>
<name>A0AAN9BX27_9CAEN</name>
<feature type="compositionally biased region" description="Basic and acidic residues" evidence="1">
    <location>
        <begin position="1199"/>
        <end position="1233"/>
    </location>
</feature>
<evidence type="ECO:0000313" key="3">
    <source>
        <dbReference type="EMBL" id="KAK7113127.1"/>
    </source>
</evidence>
<dbReference type="PANTHER" id="PTHR23389:SF21">
    <property type="entry name" value="ATPASE FAMILY AAA DOMAIN-CONTAINING PROTEIN 5"/>
    <property type="match status" value="1"/>
</dbReference>
<feature type="compositionally biased region" description="Basic and acidic residues" evidence="1">
    <location>
        <begin position="743"/>
        <end position="755"/>
    </location>
</feature>
<dbReference type="GO" id="GO:0005524">
    <property type="term" value="F:ATP binding"/>
    <property type="evidence" value="ECO:0007669"/>
    <property type="project" value="InterPro"/>
</dbReference>
<dbReference type="GO" id="GO:0016887">
    <property type="term" value="F:ATP hydrolysis activity"/>
    <property type="evidence" value="ECO:0007669"/>
    <property type="project" value="InterPro"/>
</dbReference>
<feature type="region of interest" description="Disordered" evidence="1">
    <location>
        <begin position="456"/>
        <end position="480"/>
    </location>
</feature>
<feature type="domain" description="AAA+ ATPase" evidence="2">
    <location>
        <begin position="1079"/>
        <end position="1346"/>
    </location>
</feature>
<organism evidence="3 4">
    <name type="scientific">Littorina saxatilis</name>
    <dbReference type="NCBI Taxonomy" id="31220"/>
    <lineage>
        <taxon>Eukaryota</taxon>
        <taxon>Metazoa</taxon>
        <taxon>Spiralia</taxon>
        <taxon>Lophotrochozoa</taxon>
        <taxon>Mollusca</taxon>
        <taxon>Gastropoda</taxon>
        <taxon>Caenogastropoda</taxon>
        <taxon>Littorinimorpha</taxon>
        <taxon>Littorinoidea</taxon>
        <taxon>Littorinidae</taxon>
        <taxon>Littorina</taxon>
    </lineage>
</organism>
<dbReference type="GO" id="GO:0003677">
    <property type="term" value="F:DNA binding"/>
    <property type="evidence" value="ECO:0007669"/>
    <property type="project" value="TreeGrafter"/>
</dbReference>
<feature type="region of interest" description="Disordered" evidence="1">
    <location>
        <begin position="132"/>
        <end position="178"/>
    </location>
</feature>
<feature type="compositionally biased region" description="Polar residues" evidence="1">
    <location>
        <begin position="1728"/>
        <end position="1752"/>
    </location>
</feature>
<feature type="compositionally biased region" description="Basic and acidic residues" evidence="1">
    <location>
        <begin position="165"/>
        <end position="178"/>
    </location>
</feature>
<dbReference type="InterPro" id="IPR027417">
    <property type="entry name" value="P-loop_NTPase"/>
</dbReference>
<protein>
    <recommendedName>
        <fullName evidence="2">AAA+ ATPase domain-containing protein</fullName>
    </recommendedName>
</protein>
<feature type="compositionally biased region" description="Basic and acidic residues" evidence="1">
    <location>
        <begin position="200"/>
        <end position="212"/>
    </location>
</feature>
<feature type="region of interest" description="Disordered" evidence="1">
    <location>
        <begin position="1147"/>
        <end position="1172"/>
    </location>
</feature>
<feature type="compositionally biased region" description="Basic residues" evidence="1">
    <location>
        <begin position="640"/>
        <end position="649"/>
    </location>
</feature>
<feature type="region of interest" description="Disordered" evidence="1">
    <location>
        <begin position="492"/>
        <end position="819"/>
    </location>
</feature>
<dbReference type="CDD" id="cd00009">
    <property type="entry name" value="AAA"/>
    <property type="match status" value="1"/>
</dbReference>
<feature type="compositionally biased region" description="Basic and acidic residues" evidence="1">
    <location>
        <begin position="261"/>
        <end position="271"/>
    </location>
</feature>
<dbReference type="SUPFAM" id="SSF52540">
    <property type="entry name" value="P-loop containing nucleoside triphosphate hydrolases"/>
    <property type="match status" value="1"/>
</dbReference>
<feature type="region of interest" description="Disordered" evidence="1">
    <location>
        <begin position="1"/>
        <end position="22"/>
    </location>
</feature>
<dbReference type="PANTHER" id="PTHR23389">
    <property type="entry name" value="CHROMOSOME TRANSMISSION FIDELITY FACTOR 18"/>
    <property type="match status" value="1"/>
</dbReference>
<dbReference type="InterPro" id="IPR003959">
    <property type="entry name" value="ATPase_AAA_core"/>
</dbReference>
<dbReference type="InterPro" id="IPR003593">
    <property type="entry name" value="AAA+_ATPase"/>
</dbReference>
<feature type="compositionally biased region" description="Polar residues" evidence="1">
    <location>
        <begin position="1147"/>
        <end position="1161"/>
    </location>
</feature>
<feature type="region of interest" description="Disordered" evidence="1">
    <location>
        <begin position="1188"/>
        <end position="1276"/>
    </location>
</feature>
<feature type="compositionally biased region" description="Basic and acidic residues" evidence="1">
    <location>
        <begin position="1619"/>
        <end position="1629"/>
    </location>
</feature>
<feature type="compositionally biased region" description="Basic and acidic residues" evidence="1">
    <location>
        <begin position="329"/>
        <end position="338"/>
    </location>
</feature>
<evidence type="ECO:0000259" key="2">
    <source>
        <dbReference type="SMART" id="SM00382"/>
    </source>
</evidence>
<dbReference type="Proteomes" id="UP001374579">
    <property type="component" value="Unassembled WGS sequence"/>
</dbReference>
<feature type="compositionally biased region" description="Basic residues" evidence="1">
    <location>
        <begin position="688"/>
        <end position="697"/>
    </location>
</feature>
<feature type="compositionally biased region" description="Basic and acidic residues" evidence="1">
    <location>
        <begin position="1688"/>
        <end position="1704"/>
    </location>
</feature>
<feature type="compositionally biased region" description="Basic and acidic residues" evidence="1">
    <location>
        <begin position="228"/>
        <end position="251"/>
    </location>
</feature>
<reference evidence="3 4" key="1">
    <citation type="submission" date="2024-02" db="EMBL/GenBank/DDBJ databases">
        <title>Chromosome-scale genome assembly of the rough periwinkle Littorina saxatilis.</title>
        <authorList>
            <person name="De Jode A."/>
            <person name="Faria R."/>
            <person name="Formenti G."/>
            <person name="Sims Y."/>
            <person name="Smith T.P."/>
            <person name="Tracey A."/>
            <person name="Wood J.M.D."/>
            <person name="Zagrodzka Z.B."/>
            <person name="Johannesson K."/>
            <person name="Butlin R.K."/>
            <person name="Leder E.H."/>
        </authorList>
    </citation>
    <scope>NUCLEOTIDE SEQUENCE [LARGE SCALE GENOMIC DNA]</scope>
    <source>
        <strain evidence="3">Snail1</strain>
        <tissue evidence="3">Muscle</tissue>
    </source>
</reference>
<dbReference type="Gene3D" id="3.40.50.300">
    <property type="entry name" value="P-loop containing nucleotide triphosphate hydrolases"/>
    <property type="match status" value="1"/>
</dbReference>
<dbReference type="GO" id="GO:0005634">
    <property type="term" value="C:nucleus"/>
    <property type="evidence" value="ECO:0007669"/>
    <property type="project" value="TreeGrafter"/>
</dbReference>
<dbReference type="SMART" id="SM00382">
    <property type="entry name" value="AAA"/>
    <property type="match status" value="1"/>
</dbReference>